<comment type="caution">
    <text evidence="2">The sequence shown here is derived from an EMBL/GenBank/DDBJ whole genome shotgun (WGS) entry which is preliminary data.</text>
</comment>
<evidence type="ECO:0008006" key="4">
    <source>
        <dbReference type="Google" id="ProtNLM"/>
    </source>
</evidence>
<evidence type="ECO:0000313" key="3">
    <source>
        <dbReference type="Proteomes" id="UP000567179"/>
    </source>
</evidence>
<organism evidence="2 3">
    <name type="scientific">Psilocybe cf. subviscida</name>
    <dbReference type="NCBI Taxonomy" id="2480587"/>
    <lineage>
        <taxon>Eukaryota</taxon>
        <taxon>Fungi</taxon>
        <taxon>Dikarya</taxon>
        <taxon>Basidiomycota</taxon>
        <taxon>Agaricomycotina</taxon>
        <taxon>Agaricomycetes</taxon>
        <taxon>Agaricomycetidae</taxon>
        <taxon>Agaricales</taxon>
        <taxon>Agaricineae</taxon>
        <taxon>Strophariaceae</taxon>
        <taxon>Psilocybe</taxon>
    </lineage>
</organism>
<dbReference type="EMBL" id="JAACJJ010000056">
    <property type="protein sequence ID" value="KAF5312768.1"/>
    <property type="molecule type" value="Genomic_DNA"/>
</dbReference>
<evidence type="ECO:0000313" key="2">
    <source>
        <dbReference type="EMBL" id="KAF5312768.1"/>
    </source>
</evidence>
<proteinExistence type="predicted"/>
<gene>
    <name evidence="2" type="ORF">D9619_003439</name>
</gene>
<reference evidence="2 3" key="1">
    <citation type="journal article" date="2020" name="ISME J.">
        <title>Uncovering the hidden diversity of litter-decomposition mechanisms in mushroom-forming fungi.</title>
        <authorList>
            <person name="Floudas D."/>
            <person name="Bentzer J."/>
            <person name="Ahren D."/>
            <person name="Johansson T."/>
            <person name="Persson P."/>
            <person name="Tunlid A."/>
        </authorList>
    </citation>
    <scope>NUCLEOTIDE SEQUENCE [LARGE SCALE GENOMIC DNA]</scope>
    <source>
        <strain evidence="2 3">CBS 101986</strain>
    </source>
</reference>
<protein>
    <recommendedName>
        <fullName evidence="4">Cytochrome c domain-containing protein</fullName>
    </recommendedName>
</protein>
<dbReference type="OrthoDB" id="5422692at2759"/>
<dbReference type="AlphaFoldDB" id="A0A8H5AXM1"/>
<feature type="compositionally biased region" description="Pro residues" evidence="1">
    <location>
        <begin position="42"/>
        <end position="57"/>
    </location>
</feature>
<name>A0A8H5AXM1_9AGAR</name>
<accession>A0A8H5AXM1</accession>
<sequence>MSYGKPDDIPAPTPAEVQFDTSSMYTDKVPPGYTPWRIRNDYPPPKPADLAPEGPPAGVPDAPWLNIDPIKDPALYMEIIREYCFDGMVAVDFVPQKNTARQWYHAPWMHYGNSGREPLHGLTAERFCPPLELSATQHRTTQTWAVGFYNTIGASVFGGVWADPNDPDWTQDIKFPVGTMVYKFLLTNATNDELPMLDGAPTWEGLIAVQPADPKKAPTPDVRDLDNPQCLRLLQMDIATRDDRAVSGWMFGTFMYSNTCGKSGWDGLIPVGLQWGNDAKLTQAAFEAGQKVQQTWINPEADAVRISLHGGRPTFGWNGRLNGPADNFISACVSCHSTAEWPPAFGMVPPAPVRNAQGQFVPKDDSKTMQWFQDIPCGTPITPTSVSGDYSLQLLIGYQNFTDWLATQPKVPGRKGDHAPVPPAHRIPDNPRQGPIIKY</sequence>
<evidence type="ECO:0000256" key="1">
    <source>
        <dbReference type="SAM" id="MobiDB-lite"/>
    </source>
</evidence>
<keyword evidence="3" id="KW-1185">Reference proteome</keyword>
<feature type="region of interest" description="Disordered" evidence="1">
    <location>
        <begin position="21"/>
        <end position="57"/>
    </location>
</feature>
<dbReference type="Proteomes" id="UP000567179">
    <property type="component" value="Unassembled WGS sequence"/>
</dbReference>
<feature type="region of interest" description="Disordered" evidence="1">
    <location>
        <begin position="411"/>
        <end position="439"/>
    </location>
</feature>